<dbReference type="EMBL" id="JAMWBK010000008">
    <property type="protein sequence ID" value="KAJ8903025.1"/>
    <property type="molecule type" value="Genomic_DNA"/>
</dbReference>
<feature type="repeat" description="WD" evidence="8">
    <location>
        <begin position="522"/>
        <end position="552"/>
    </location>
</feature>
<dbReference type="SMART" id="SM00320">
    <property type="entry name" value="WD40"/>
    <property type="match status" value="7"/>
</dbReference>
<dbReference type="PROSITE" id="PS00678">
    <property type="entry name" value="WD_REPEATS_1"/>
    <property type="match status" value="1"/>
</dbReference>
<dbReference type="InterPro" id="IPR001680">
    <property type="entry name" value="WD40_rpt"/>
</dbReference>
<evidence type="ECO:0000256" key="8">
    <source>
        <dbReference type="PROSITE-ProRule" id="PRU00221"/>
    </source>
</evidence>
<protein>
    <recommendedName>
        <fullName evidence="7">WD40 repeat-containing protein SMU1</fullName>
    </recommendedName>
</protein>
<dbReference type="Proteomes" id="UP001157974">
    <property type="component" value="Unassembled WGS sequence"/>
</dbReference>
<keyword evidence="5" id="KW-0508">mRNA splicing</keyword>
<feature type="domain" description="CTLH" evidence="10">
    <location>
        <begin position="121"/>
        <end position="167"/>
    </location>
</feature>
<dbReference type="PROSITE" id="PS50082">
    <property type="entry name" value="WD_REPEATS_2"/>
    <property type="match status" value="6"/>
</dbReference>
<dbReference type="AlphaFoldDB" id="A0AAV8UKI6"/>
<dbReference type="GO" id="GO:0016607">
    <property type="term" value="C:nuclear speck"/>
    <property type="evidence" value="ECO:0007669"/>
    <property type="project" value="UniProtKB-SubCell"/>
</dbReference>
<evidence type="ECO:0000256" key="7">
    <source>
        <dbReference type="ARBA" id="ARBA00026184"/>
    </source>
</evidence>
<comment type="subcellular location">
    <subcellularLocation>
        <location evidence="1">Nucleus speckle</location>
    </subcellularLocation>
</comment>
<dbReference type="InterPro" id="IPR015943">
    <property type="entry name" value="WD40/YVTN_repeat-like_dom_sf"/>
</dbReference>
<dbReference type="InterPro" id="IPR006595">
    <property type="entry name" value="CTLH_C"/>
</dbReference>
<dbReference type="InterPro" id="IPR006594">
    <property type="entry name" value="LisH"/>
</dbReference>
<evidence type="ECO:0000256" key="3">
    <source>
        <dbReference type="ARBA" id="ARBA00022664"/>
    </source>
</evidence>
<dbReference type="InterPro" id="IPR036322">
    <property type="entry name" value="WD40_repeat_dom_sf"/>
</dbReference>
<proteinExistence type="inferred from homology"/>
<keyword evidence="2 8" id="KW-0853">WD repeat</keyword>
<evidence type="ECO:0000313" key="12">
    <source>
        <dbReference type="Proteomes" id="UP001157974"/>
    </source>
</evidence>
<dbReference type="GO" id="GO:0000398">
    <property type="term" value="P:mRNA splicing, via spliceosome"/>
    <property type="evidence" value="ECO:0007669"/>
    <property type="project" value="InterPro"/>
</dbReference>
<dbReference type="InterPro" id="IPR045184">
    <property type="entry name" value="SMU1"/>
</dbReference>
<dbReference type="Pfam" id="PF00400">
    <property type="entry name" value="WD40"/>
    <property type="match status" value="7"/>
</dbReference>
<evidence type="ECO:0000256" key="1">
    <source>
        <dbReference type="ARBA" id="ARBA00004324"/>
    </source>
</evidence>
<feature type="repeat" description="WD" evidence="8">
    <location>
        <begin position="291"/>
        <end position="333"/>
    </location>
</feature>
<evidence type="ECO:0000256" key="5">
    <source>
        <dbReference type="ARBA" id="ARBA00023187"/>
    </source>
</evidence>
<keyword evidence="3" id="KW-0507">mRNA processing</keyword>
<comment type="similarity">
    <text evidence="6">Belongs to the WD repeat SMU1 family.</text>
</comment>
<keyword evidence="12" id="KW-1185">Reference proteome</keyword>
<dbReference type="CDD" id="cd00200">
    <property type="entry name" value="WD40"/>
    <property type="match status" value="1"/>
</dbReference>
<feature type="repeat" description="WD" evidence="8">
    <location>
        <begin position="334"/>
        <end position="366"/>
    </location>
</feature>
<gene>
    <name evidence="11" type="ORF">NDN08_006340</name>
</gene>
<evidence type="ECO:0000256" key="6">
    <source>
        <dbReference type="ARBA" id="ARBA00025801"/>
    </source>
</evidence>
<accession>A0AAV8UKI6</accession>
<dbReference type="PROSITE" id="PS50294">
    <property type="entry name" value="WD_REPEATS_REGION"/>
    <property type="match status" value="5"/>
</dbReference>
<keyword evidence="4" id="KW-0677">Repeat</keyword>
<dbReference type="InterPro" id="IPR019775">
    <property type="entry name" value="WD40_repeat_CS"/>
</dbReference>
<evidence type="ECO:0000259" key="10">
    <source>
        <dbReference type="PROSITE" id="PS50897"/>
    </source>
</evidence>
<dbReference type="PANTHER" id="PTHR22848">
    <property type="entry name" value="WD40 REPEAT PROTEIN"/>
    <property type="match status" value="1"/>
</dbReference>
<sequence>MDEEFESGRGGSHLSKKTSEGSSLMGSRTIIYDDEHSFSNLESILKREALNVALAKDAVLPKALKPLFDPNDPKIKEDIIRIIIQYLQDEGYTSSSMILQDEANVKMKNMALQKSQLRKMKKAILEGDWIEVEKLCTKQTFRYQKSFLYGVYEQMYLELINGQEYQKASSLLGKKLKPLESYAFPSDGFKDLCYLLTCKSVNDAATYQNWNGVSATREALVDRFSNILDLESREAMAHVNTPPKRLLDLIEQAFQFQVQNGTYHPKVPPKIGTVLEDYECFVLPNALRHSFRGHRGNIKSIAFCGEEGQLIVSGSSDNTVGVWDTETGENQAFLTGHTARVWDVATTRRGELIASCSGDGSVRLWKGSELNLESNQTPEAILKGHEGDVYTVYFHPGGNHLVTGGYDKTLKLYDIRTGQIVRTFEGHNSSVSRAIFNPRGNLIISGSKDSTIKCWDVLSGLCVKTFSSHLGEVTSVELNSSGSMLLSSSKDNSNRLWDLALGKPIRRYKEHQNTSKNFIRSSFGPRESVIIGGSEDGFVYIWDRDTKSVVQKLGPCDGPVYNAQWSTKQSLLASCGYDGVVRTWCFNPSQIEPSTPQMPNGS</sequence>
<dbReference type="Gene3D" id="2.130.10.10">
    <property type="entry name" value="YVTN repeat-like/Quinoprotein amine dehydrogenase"/>
    <property type="match status" value="3"/>
</dbReference>
<dbReference type="PROSITE" id="PS50897">
    <property type="entry name" value="CTLH"/>
    <property type="match status" value="1"/>
</dbReference>
<dbReference type="PRINTS" id="PR00320">
    <property type="entry name" value="GPROTEINBRPT"/>
</dbReference>
<evidence type="ECO:0000256" key="4">
    <source>
        <dbReference type="ARBA" id="ARBA00022737"/>
    </source>
</evidence>
<evidence type="ECO:0000256" key="2">
    <source>
        <dbReference type="ARBA" id="ARBA00022574"/>
    </source>
</evidence>
<feature type="repeat" description="WD" evidence="8">
    <location>
        <begin position="466"/>
        <end position="507"/>
    </location>
</feature>
<comment type="caution">
    <text evidence="11">The sequence shown here is derived from an EMBL/GenBank/DDBJ whole genome shotgun (WGS) entry which is preliminary data.</text>
</comment>
<reference evidence="11 12" key="1">
    <citation type="journal article" date="2023" name="Nat. Commun.">
        <title>Origin of minicircular mitochondrial genomes in red algae.</title>
        <authorList>
            <person name="Lee Y."/>
            <person name="Cho C.H."/>
            <person name="Lee Y.M."/>
            <person name="Park S.I."/>
            <person name="Yang J.H."/>
            <person name="West J.A."/>
            <person name="Bhattacharya D."/>
            <person name="Yoon H.S."/>
        </authorList>
    </citation>
    <scope>NUCLEOTIDE SEQUENCE [LARGE SCALE GENOMIC DNA]</scope>
    <source>
        <strain evidence="11 12">CCMP1338</strain>
        <tissue evidence="11">Whole cell</tissue>
    </source>
</reference>
<feature type="repeat" description="WD" evidence="8">
    <location>
        <begin position="424"/>
        <end position="465"/>
    </location>
</feature>
<feature type="region of interest" description="Disordered" evidence="9">
    <location>
        <begin position="1"/>
        <end position="21"/>
    </location>
</feature>
<name>A0AAV8UKI6_9RHOD</name>
<evidence type="ECO:0000256" key="9">
    <source>
        <dbReference type="SAM" id="MobiDB-lite"/>
    </source>
</evidence>
<dbReference type="InterPro" id="IPR020472">
    <property type="entry name" value="WD40_PAC1"/>
</dbReference>
<evidence type="ECO:0000313" key="11">
    <source>
        <dbReference type="EMBL" id="KAJ8903025.1"/>
    </source>
</evidence>
<feature type="repeat" description="WD" evidence="8">
    <location>
        <begin position="382"/>
        <end position="423"/>
    </location>
</feature>
<dbReference type="PROSITE" id="PS50896">
    <property type="entry name" value="LISH"/>
    <property type="match status" value="1"/>
</dbReference>
<organism evidence="11 12">
    <name type="scientific">Rhodosorus marinus</name>
    <dbReference type="NCBI Taxonomy" id="101924"/>
    <lineage>
        <taxon>Eukaryota</taxon>
        <taxon>Rhodophyta</taxon>
        <taxon>Stylonematophyceae</taxon>
        <taxon>Stylonematales</taxon>
        <taxon>Stylonemataceae</taxon>
        <taxon>Rhodosorus</taxon>
    </lineage>
</organism>
<dbReference type="SUPFAM" id="SSF50978">
    <property type="entry name" value="WD40 repeat-like"/>
    <property type="match status" value="1"/>
</dbReference>